<dbReference type="Gene3D" id="2.30.29.30">
    <property type="entry name" value="Pleckstrin-homology domain (PH domain)/Phosphotyrosine-binding domain (PTB)"/>
    <property type="match status" value="1"/>
</dbReference>
<feature type="compositionally biased region" description="Pro residues" evidence="1">
    <location>
        <begin position="597"/>
        <end position="606"/>
    </location>
</feature>
<dbReference type="SUPFAM" id="SSF50729">
    <property type="entry name" value="PH domain-like"/>
    <property type="match status" value="1"/>
</dbReference>
<feature type="compositionally biased region" description="Low complexity" evidence="1">
    <location>
        <begin position="658"/>
        <end position="675"/>
    </location>
</feature>
<reference evidence="3 4" key="1">
    <citation type="submission" date="2022-12" db="EMBL/GenBank/DDBJ databases">
        <title>Chromosome-level genome of Tegillarca granosa.</title>
        <authorList>
            <person name="Kim J."/>
        </authorList>
    </citation>
    <scope>NUCLEOTIDE SEQUENCE [LARGE SCALE GENOMIC DNA]</scope>
    <source>
        <strain evidence="3">Teg-2019</strain>
        <tissue evidence="3">Adductor muscle</tissue>
    </source>
</reference>
<evidence type="ECO:0000313" key="4">
    <source>
        <dbReference type="Proteomes" id="UP001217089"/>
    </source>
</evidence>
<gene>
    <name evidence="3" type="ORF">KUTeg_005593</name>
</gene>
<dbReference type="InterPro" id="IPR001849">
    <property type="entry name" value="PH_domain"/>
</dbReference>
<sequence length="716" mass="79448">MDNIIKQGYLKKAKATPANRSSVASHFLQMLEPQRWYVLGLRSRRPYLEYYDKEEHVFSEQPINTYDLGLCQRLTYTLGRTNKNWTFCLFLQDRVIELTAESRSAMLDWCRVLERALLNYGCLKKYDSNHVYSEFPIKHVPTKSEEVEDNPDVNSIPTLSLQVDENGGDEAAGSSETIPVNSPSIQQEEIIFGTQFSLMEAMNQDSSETTEESDLPVASGIDGVVYRQKSSLKPDELDTSEDDFVTKDFWLNNKLPPVPKRNKAPPLPERTLSLFVPGAIGGINTQEGTSLNDQLLMSNTLKNERDRKSHSAPVMPSSFLKSIPPIPPRNNERNNSNKGDSSFQETEKDIGGACGSSLVTTTDNKITSVEDLDDGYQSILECTGRPPLQGPKFFKSSSVECKKSIDEDRKGEVTDYANAPSQQQNATNTEQQKKILVKSRMNDYVNTPVQEEQSVTTNSSQSKVVAENLYSPFPGSLDDNTSVQNNNSVNTSDTLINDCEDCSVTKVKMSHVSDVKKHVSDVKKHVSDVKNHVSDVKKQSGISTLGTTIPKLPSPEDITCPPRKNVNPTSDATPTPPSLDSLPSRKISPDHTKKSFPPLPQPPPPSLDTLPKKGLNNSVSNDYSEPLKRSPSDPQRSPVQPTRFPFDPQRSPVPPTRNISTSNSNKSSYKSNASIDDVTNRPLPSIPTEKGNKSPTIVITNGRTSPSFDDFKFETK</sequence>
<name>A0ABQ9FK94_TEGGR</name>
<dbReference type="EMBL" id="JARBDR010000246">
    <property type="protein sequence ID" value="KAJ8317689.1"/>
    <property type="molecule type" value="Genomic_DNA"/>
</dbReference>
<proteinExistence type="predicted"/>
<accession>A0ABQ9FK94</accession>
<dbReference type="Pfam" id="PF00169">
    <property type="entry name" value="PH"/>
    <property type="match status" value="1"/>
</dbReference>
<dbReference type="SMART" id="SM00233">
    <property type="entry name" value="PH"/>
    <property type="match status" value="1"/>
</dbReference>
<feature type="compositionally biased region" description="Polar residues" evidence="1">
    <location>
        <begin position="693"/>
        <end position="707"/>
    </location>
</feature>
<organism evidence="3 4">
    <name type="scientific">Tegillarca granosa</name>
    <name type="common">Malaysian cockle</name>
    <name type="synonym">Anadara granosa</name>
    <dbReference type="NCBI Taxonomy" id="220873"/>
    <lineage>
        <taxon>Eukaryota</taxon>
        <taxon>Metazoa</taxon>
        <taxon>Spiralia</taxon>
        <taxon>Lophotrochozoa</taxon>
        <taxon>Mollusca</taxon>
        <taxon>Bivalvia</taxon>
        <taxon>Autobranchia</taxon>
        <taxon>Pteriomorphia</taxon>
        <taxon>Arcoida</taxon>
        <taxon>Arcoidea</taxon>
        <taxon>Arcidae</taxon>
        <taxon>Tegillarca</taxon>
    </lineage>
</organism>
<evidence type="ECO:0000313" key="3">
    <source>
        <dbReference type="EMBL" id="KAJ8317689.1"/>
    </source>
</evidence>
<dbReference type="InterPro" id="IPR011993">
    <property type="entry name" value="PH-like_dom_sf"/>
</dbReference>
<protein>
    <recommendedName>
        <fullName evidence="2">PH domain-containing protein</fullName>
    </recommendedName>
</protein>
<evidence type="ECO:0000259" key="2">
    <source>
        <dbReference type="SMART" id="SM00233"/>
    </source>
</evidence>
<feature type="non-terminal residue" evidence="3">
    <location>
        <position position="716"/>
    </location>
</feature>
<dbReference type="Proteomes" id="UP001217089">
    <property type="component" value="Unassembled WGS sequence"/>
</dbReference>
<feature type="compositionally biased region" description="Basic and acidic residues" evidence="1">
    <location>
        <begin position="526"/>
        <end position="538"/>
    </location>
</feature>
<keyword evidence="4" id="KW-1185">Reference proteome</keyword>
<feature type="region of interest" description="Disordered" evidence="1">
    <location>
        <begin position="526"/>
        <end position="716"/>
    </location>
</feature>
<feature type="domain" description="PH" evidence="2">
    <location>
        <begin position="4"/>
        <end position="120"/>
    </location>
</feature>
<feature type="region of interest" description="Disordered" evidence="1">
    <location>
        <begin position="302"/>
        <end position="359"/>
    </location>
</feature>
<evidence type="ECO:0000256" key="1">
    <source>
        <dbReference type="SAM" id="MobiDB-lite"/>
    </source>
</evidence>
<comment type="caution">
    <text evidence="3">The sequence shown here is derived from an EMBL/GenBank/DDBJ whole genome shotgun (WGS) entry which is preliminary data.</text>
</comment>